<dbReference type="InterPro" id="IPR043128">
    <property type="entry name" value="Rev_trsase/Diguanyl_cyclase"/>
</dbReference>
<dbReference type="Gene3D" id="3.30.70.270">
    <property type="match status" value="1"/>
</dbReference>
<evidence type="ECO:0000259" key="3">
    <source>
        <dbReference type="PROSITE" id="PS50113"/>
    </source>
</evidence>
<sequence length="1015" mass="114181">MSHHQAVSSHEAEHSFEQIRRLLSVLSACVFIFSIAAVSWSIYRGYHDTLSSTEKEILTLARAIDEHLSRTMENSLHGLTNLQNDEIFQSCLAAKNEPCLYALLSRQLGPYPQLSTFAAADAKGEIAVSTLQHPAPEHNIAQSRAFNVPKMQPQARFYIAEQQTDPSGNLEIIPLVRALIDKQGQFNGVLIAGIKPAYFETFYASLSQRKGIIIRLFRDDGISLARFPRDERDIGRDISGKPFFESDFSRQESGLFTEHSHVEQMTRIFGWRYLNQWHLGISVGLDKDEALQPWKHESLLNAGITLLMLFFGGLLLIYVFRQLSRLEKTEADLYLTKVAVEHGADMAIWLDSQGRIRYVNTTACTRLGYSEVELLSMQLRDINPNFNPDHWQRFWHKLKTNKYLRDEISLKARNGESIPTEINSNFIVFKKLEFNCAVVRDISERRMAELAIIKSEQQLRLALEASSTGLFDMPMLGDQIAITSPEYDRLLGLKPGDESFKKWQDQVHPDDKVQSLAHFQQYLKGEAAQLISEYRRKTQSGEYRWFQSRGKFVAFDASGKPTRIIGTMTDITERKEAQERIIELANFDSVTGLANRNLLRDELRLALASAARNQQSLAVFFLDLDRFKTINDSLGHAAGDAVLAQVANRFKKLISPGDILARLGGDEFVIVLTNISHSLIAGSIAETILASFAKPFELEAGHFSTSTSIGISIYPEDGTTADNLIRNADVAMFQAKAQGRSNFQYFTPEMNARASERLELETSMRTALLNHEFILHYQPQISLEDGRIIGAEALIRWNHPKHGLISPAKFIPIAEESRLIIPIGNWVLQEACRQAAKWQAIGLAPINMAVNLSPHQLHQADFLNLIKSALNDAQLDARYLELEVTESVIMQEVKQVMTTLHDIKQLGVKLSLDDFGTGYSSLSYLKRFAFNKLKIDQSFVRDACSNNNDAAIVLAIIGLGQTLGMDVLAEGVETREQLAFLKQAQIASIQGYLFSKPVAAAEFEDMLSAHRKLAL</sequence>
<keyword evidence="7" id="KW-1185">Reference proteome</keyword>
<dbReference type="Pfam" id="PF22588">
    <property type="entry name" value="dCache_1_like"/>
    <property type="match status" value="1"/>
</dbReference>
<gene>
    <name evidence="6" type="ORF">ACFQNF_02215</name>
</gene>
<dbReference type="CDD" id="cd12915">
    <property type="entry name" value="PDC2_DGC_like"/>
    <property type="match status" value="1"/>
</dbReference>
<dbReference type="Pfam" id="PF13426">
    <property type="entry name" value="PAS_9"/>
    <property type="match status" value="1"/>
</dbReference>
<dbReference type="InterPro" id="IPR000700">
    <property type="entry name" value="PAS-assoc_C"/>
</dbReference>
<dbReference type="Gene3D" id="3.20.20.450">
    <property type="entry name" value="EAL domain"/>
    <property type="match status" value="1"/>
</dbReference>
<name>A0ABW2QSR7_9NEIS</name>
<dbReference type="Pfam" id="PF00563">
    <property type="entry name" value="EAL"/>
    <property type="match status" value="1"/>
</dbReference>
<dbReference type="InterPro" id="IPR035919">
    <property type="entry name" value="EAL_sf"/>
</dbReference>
<organism evidence="6 7">
    <name type="scientific">Iodobacter arcticus</name>
    <dbReference type="NCBI Taxonomy" id="590593"/>
    <lineage>
        <taxon>Bacteria</taxon>
        <taxon>Pseudomonadati</taxon>
        <taxon>Pseudomonadota</taxon>
        <taxon>Betaproteobacteria</taxon>
        <taxon>Neisseriales</taxon>
        <taxon>Chitinibacteraceae</taxon>
        <taxon>Iodobacter</taxon>
    </lineage>
</organism>
<dbReference type="SUPFAM" id="SSF141868">
    <property type="entry name" value="EAL domain-like"/>
    <property type="match status" value="1"/>
</dbReference>
<dbReference type="SUPFAM" id="SSF55785">
    <property type="entry name" value="PYP-like sensor domain (PAS domain)"/>
    <property type="match status" value="2"/>
</dbReference>
<dbReference type="PANTHER" id="PTHR44757">
    <property type="entry name" value="DIGUANYLATE CYCLASE DGCP"/>
    <property type="match status" value="1"/>
</dbReference>
<dbReference type="PROSITE" id="PS50883">
    <property type="entry name" value="EAL"/>
    <property type="match status" value="1"/>
</dbReference>
<dbReference type="SMART" id="SM00086">
    <property type="entry name" value="PAC"/>
    <property type="match status" value="2"/>
</dbReference>
<dbReference type="InterPro" id="IPR001633">
    <property type="entry name" value="EAL_dom"/>
</dbReference>
<dbReference type="RefSeq" id="WP_380185799.1">
    <property type="nucleotide sequence ID" value="NZ_JBHTBQ010000004.1"/>
</dbReference>
<evidence type="ECO:0000256" key="1">
    <source>
        <dbReference type="SAM" id="Phobius"/>
    </source>
</evidence>
<dbReference type="EMBL" id="JBHTBQ010000004">
    <property type="protein sequence ID" value="MFC7418693.1"/>
    <property type="molecule type" value="Genomic_DNA"/>
</dbReference>
<dbReference type="InterPro" id="IPR001610">
    <property type="entry name" value="PAC"/>
</dbReference>
<dbReference type="PROSITE" id="PS50887">
    <property type="entry name" value="GGDEF"/>
    <property type="match status" value="1"/>
</dbReference>
<feature type="domain" description="PAS" evidence="2">
    <location>
        <begin position="455"/>
        <end position="526"/>
    </location>
</feature>
<keyword evidence="1" id="KW-1133">Transmembrane helix</keyword>
<dbReference type="PROSITE" id="PS50112">
    <property type="entry name" value="PAS"/>
    <property type="match status" value="2"/>
</dbReference>
<evidence type="ECO:0000313" key="7">
    <source>
        <dbReference type="Proteomes" id="UP001596473"/>
    </source>
</evidence>
<dbReference type="CDD" id="cd01948">
    <property type="entry name" value="EAL"/>
    <property type="match status" value="1"/>
</dbReference>
<dbReference type="SMART" id="SM00052">
    <property type="entry name" value="EAL"/>
    <property type="match status" value="1"/>
</dbReference>
<keyword evidence="1" id="KW-0472">Membrane</keyword>
<dbReference type="InterPro" id="IPR000160">
    <property type="entry name" value="GGDEF_dom"/>
</dbReference>
<dbReference type="PANTHER" id="PTHR44757:SF2">
    <property type="entry name" value="BIOFILM ARCHITECTURE MAINTENANCE PROTEIN MBAA"/>
    <property type="match status" value="1"/>
</dbReference>
<dbReference type="CDD" id="cd01949">
    <property type="entry name" value="GGDEF"/>
    <property type="match status" value="1"/>
</dbReference>
<protein>
    <submittedName>
        <fullName evidence="6">EAL domain-containing protein</fullName>
    </submittedName>
</protein>
<feature type="transmembrane region" description="Helical" evidence="1">
    <location>
        <begin position="299"/>
        <end position="320"/>
    </location>
</feature>
<accession>A0ABW2QSR7</accession>
<dbReference type="InterPro" id="IPR029787">
    <property type="entry name" value="Nucleotide_cyclase"/>
</dbReference>
<comment type="caution">
    <text evidence="6">The sequence shown here is derived from an EMBL/GenBank/DDBJ whole genome shotgun (WGS) entry which is preliminary data.</text>
</comment>
<dbReference type="NCBIfam" id="TIGR00254">
    <property type="entry name" value="GGDEF"/>
    <property type="match status" value="1"/>
</dbReference>
<dbReference type="Gene3D" id="3.30.450.20">
    <property type="entry name" value="PAS domain"/>
    <property type="match status" value="4"/>
</dbReference>
<reference evidence="7" key="1">
    <citation type="journal article" date="2019" name="Int. J. Syst. Evol. Microbiol.">
        <title>The Global Catalogue of Microorganisms (GCM) 10K type strain sequencing project: providing services to taxonomists for standard genome sequencing and annotation.</title>
        <authorList>
            <consortium name="The Broad Institute Genomics Platform"/>
            <consortium name="The Broad Institute Genome Sequencing Center for Infectious Disease"/>
            <person name="Wu L."/>
            <person name="Ma J."/>
        </authorList>
    </citation>
    <scope>NUCLEOTIDE SEQUENCE [LARGE SCALE GENOMIC DNA]</scope>
    <source>
        <strain evidence="7">CCUG 62945</strain>
    </source>
</reference>
<feature type="domain" description="PAC" evidence="3">
    <location>
        <begin position="530"/>
        <end position="583"/>
    </location>
</feature>
<feature type="domain" description="PAS" evidence="2">
    <location>
        <begin position="350"/>
        <end position="389"/>
    </location>
</feature>
<dbReference type="Pfam" id="PF08447">
    <property type="entry name" value="PAS_3"/>
    <property type="match status" value="1"/>
</dbReference>
<dbReference type="InterPro" id="IPR054327">
    <property type="entry name" value="His-kinase-like_sensor"/>
</dbReference>
<dbReference type="PROSITE" id="PS50113">
    <property type="entry name" value="PAC"/>
    <property type="match status" value="1"/>
</dbReference>
<feature type="transmembrane region" description="Helical" evidence="1">
    <location>
        <begin position="21"/>
        <end position="43"/>
    </location>
</feature>
<proteinExistence type="predicted"/>
<evidence type="ECO:0000259" key="5">
    <source>
        <dbReference type="PROSITE" id="PS50887"/>
    </source>
</evidence>
<keyword evidence="1" id="KW-0812">Transmembrane</keyword>
<dbReference type="SMART" id="SM00267">
    <property type="entry name" value="GGDEF"/>
    <property type="match status" value="1"/>
</dbReference>
<dbReference type="NCBIfam" id="TIGR00229">
    <property type="entry name" value="sensory_box"/>
    <property type="match status" value="2"/>
</dbReference>
<dbReference type="InterPro" id="IPR052155">
    <property type="entry name" value="Biofilm_reg_signaling"/>
</dbReference>
<evidence type="ECO:0000259" key="2">
    <source>
        <dbReference type="PROSITE" id="PS50112"/>
    </source>
</evidence>
<dbReference type="Proteomes" id="UP001596473">
    <property type="component" value="Unassembled WGS sequence"/>
</dbReference>
<dbReference type="CDD" id="cd12914">
    <property type="entry name" value="PDC1_DGC_like"/>
    <property type="match status" value="1"/>
</dbReference>
<dbReference type="InterPro" id="IPR013655">
    <property type="entry name" value="PAS_fold_3"/>
</dbReference>
<evidence type="ECO:0000313" key="6">
    <source>
        <dbReference type="EMBL" id="MFC7418693.1"/>
    </source>
</evidence>
<dbReference type="SMART" id="SM00091">
    <property type="entry name" value="PAS"/>
    <property type="match status" value="2"/>
</dbReference>
<feature type="domain" description="EAL" evidence="4">
    <location>
        <begin position="757"/>
        <end position="1011"/>
    </location>
</feature>
<dbReference type="CDD" id="cd00130">
    <property type="entry name" value="PAS"/>
    <property type="match status" value="1"/>
</dbReference>
<evidence type="ECO:0000259" key="4">
    <source>
        <dbReference type="PROSITE" id="PS50883"/>
    </source>
</evidence>
<dbReference type="SUPFAM" id="SSF55073">
    <property type="entry name" value="Nucleotide cyclase"/>
    <property type="match status" value="1"/>
</dbReference>
<dbReference type="InterPro" id="IPR000014">
    <property type="entry name" value="PAS"/>
</dbReference>
<feature type="domain" description="GGDEF" evidence="5">
    <location>
        <begin position="615"/>
        <end position="748"/>
    </location>
</feature>
<dbReference type="Pfam" id="PF00990">
    <property type="entry name" value="GGDEF"/>
    <property type="match status" value="1"/>
</dbReference>
<dbReference type="InterPro" id="IPR035965">
    <property type="entry name" value="PAS-like_dom_sf"/>
</dbReference>